<organism evidence="3 4">
    <name type="scientific">Trueperella abortisuis</name>
    <dbReference type="NCBI Taxonomy" id="445930"/>
    <lineage>
        <taxon>Bacteria</taxon>
        <taxon>Bacillati</taxon>
        <taxon>Actinomycetota</taxon>
        <taxon>Actinomycetes</taxon>
        <taxon>Actinomycetales</taxon>
        <taxon>Actinomycetaceae</taxon>
        <taxon>Trueperella</taxon>
    </lineage>
</organism>
<evidence type="ECO:0000313" key="3">
    <source>
        <dbReference type="EMBL" id="MDP9831454.1"/>
    </source>
</evidence>
<dbReference type="Proteomes" id="UP001230145">
    <property type="component" value="Unassembled WGS sequence"/>
</dbReference>
<comment type="caution">
    <text evidence="3">The sequence shown here is derived from an EMBL/GenBank/DDBJ whole genome shotgun (WGS) entry which is preliminary data.</text>
</comment>
<keyword evidence="2" id="KW-0812">Transmembrane</keyword>
<keyword evidence="4" id="KW-1185">Reference proteome</keyword>
<proteinExistence type="predicted"/>
<dbReference type="InterPro" id="IPR042002">
    <property type="entry name" value="Sortase_C"/>
</dbReference>
<sequence>MKGTARQSARHKSHHSITRATWPELAAVILFIVGISVAFYPPTAQWVTQFNQSKIAQAAVENAKYAEPSQAKQVVNALEYNAALADNVLVDIDGRIPTLRSGQKTPEVLGLLPYDQQLRVDSTGLMGRIRMPAADVDIPIYHGTSDATLLKGAGHLRGTALPVGGEGGRTVITAHRGLAEATMFTHLNRVKTGDEFTLEVFGEVLVYRVFDIKVVEPEDTETIRAVPGEDLATLITCTPLGINTQRIVITGERVLPTPDDALAAAGNPSELPRFPWFLVAWAGLVTAFVGYYVRARRKEKARRQRRYA</sequence>
<evidence type="ECO:0000313" key="4">
    <source>
        <dbReference type="Proteomes" id="UP001230145"/>
    </source>
</evidence>
<feature type="transmembrane region" description="Helical" evidence="2">
    <location>
        <begin position="21"/>
        <end position="40"/>
    </location>
</feature>
<accession>A0ABT9PFG8</accession>
<dbReference type="Pfam" id="PF04203">
    <property type="entry name" value="Sortase"/>
    <property type="match status" value="1"/>
</dbReference>
<gene>
    <name evidence="3" type="ORF">J2S45_000133</name>
</gene>
<evidence type="ECO:0000256" key="2">
    <source>
        <dbReference type="SAM" id="Phobius"/>
    </source>
</evidence>
<name>A0ABT9PFG8_9ACTO</name>
<evidence type="ECO:0000256" key="1">
    <source>
        <dbReference type="ARBA" id="ARBA00022801"/>
    </source>
</evidence>
<dbReference type="InterPro" id="IPR023365">
    <property type="entry name" value="Sortase_dom-sf"/>
</dbReference>
<keyword evidence="2" id="KW-0472">Membrane</keyword>
<dbReference type="RefSeq" id="WP_307634189.1">
    <property type="nucleotide sequence ID" value="NZ_JAUSQL010000001.1"/>
</dbReference>
<keyword evidence="1 3" id="KW-0378">Hydrolase</keyword>
<dbReference type="CDD" id="cd05827">
    <property type="entry name" value="Sortase_C"/>
    <property type="match status" value="1"/>
</dbReference>
<keyword evidence="2" id="KW-1133">Transmembrane helix</keyword>
<dbReference type="Gene3D" id="2.40.260.10">
    <property type="entry name" value="Sortase"/>
    <property type="match status" value="1"/>
</dbReference>
<dbReference type="NCBIfam" id="TIGR01076">
    <property type="entry name" value="sortase_fam"/>
    <property type="match status" value="1"/>
</dbReference>
<dbReference type="SUPFAM" id="SSF63817">
    <property type="entry name" value="Sortase"/>
    <property type="match status" value="1"/>
</dbReference>
<reference evidence="3 4" key="1">
    <citation type="submission" date="2023-07" db="EMBL/GenBank/DDBJ databases">
        <title>Sequencing the genomes of 1000 actinobacteria strains.</title>
        <authorList>
            <person name="Klenk H.-P."/>
        </authorList>
    </citation>
    <scope>NUCLEOTIDE SEQUENCE [LARGE SCALE GENOMIC DNA]</scope>
    <source>
        <strain evidence="3 4">DSM 19515</strain>
    </source>
</reference>
<dbReference type="EMBL" id="JAUSQL010000001">
    <property type="protein sequence ID" value="MDP9831454.1"/>
    <property type="molecule type" value="Genomic_DNA"/>
</dbReference>
<dbReference type="GO" id="GO:0016787">
    <property type="term" value="F:hydrolase activity"/>
    <property type="evidence" value="ECO:0007669"/>
    <property type="project" value="UniProtKB-KW"/>
</dbReference>
<protein>
    <submittedName>
        <fullName evidence="3">Sortase A</fullName>
        <ecNumber evidence="3">3.4.22.70</ecNumber>
    </submittedName>
</protein>
<feature type="transmembrane region" description="Helical" evidence="2">
    <location>
        <begin position="274"/>
        <end position="293"/>
    </location>
</feature>
<dbReference type="InterPro" id="IPR005754">
    <property type="entry name" value="Sortase"/>
</dbReference>
<dbReference type="NCBIfam" id="NF033745">
    <property type="entry name" value="class_C_sortase"/>
    <property type="match status" value="1"/>
</dbReference>
<dbReference type="EC" id="3.4.22.70" evidence="3"/>